<keyword evidence="6" id="KW-0067">ATP-binding</keyword>
<dbReference type="InterPro" id="IPR027417">
    <property type="entry name" value="P-loop_NTPase"/>
</dbReference>
<dbReference type="GO" id="GO:0016787">
    <property type="term" value="F:hydrolase activity"/>
    <property type="evidence" value="ECO:0007669"/>
    <property type="project" value="UniProtKB-KW"/>
</dbReference>
<dbReference type="Proteomes" id="UP000001514">
    <property type="component" value="Unassembled WGS sequence"/>
</dbReference>
<evidence type="ECO:0000256" key="4">
    <source>
        <dbReference type="ARBA" id="ARBA00022801"/>
    </source>
</evidence>
<feature type="domain" description="ATP-dependent RNA helicase SUV3 C-terminal" evidence="9">
    <location>
        <begin position="541"/>
        <end position="569"/>
    </location>
</feature>
<dbReference type="Pfam" id="PF12513">
    <property type="entry name" value="SUV3_C"/>
    <property type="match status" value="1"/>
</dbReference>
<dbReference type="Gramene" id="EFJ15262">
    <property type="protein sequence ID" value="EFJ15262"/>
    <property type="gene ID" value="SELMODRAFT_422950"/>
</dbReference>
<dbReference type="Pfam" id="PF18147">
    <property type="entry name" value="Suv3_C_1"/>
    <property type="match status" value="1"/>
</dbReference>
<evidence type="ECO:0000256" key="6">
    <source>
        <dbReference type="ARBA" id="ARBA00022840"/>
    </source>
</evidence>
<comment type="subunit">
    <text evidence="2">Homodimer; in free form. Component of the mitochondrial degradosome (mtEXO) complex which is a heteropentamer containing 2 copies of SUPV3L1 and 3 copies of PNPT1.</text>
</comment>
<keyword evidence="7" id="KW-1135">Mitochondrion nucleoid</keyword>
<dbReference type="Gene3D" id="1.20.58.1080">
    <property type="match status" value="1"/>
</dbReference>
<evidence type="ECO:0000256" key="2">
    <source>
        <dbReference type="ARBA" id="ARBA00011661"/>
    </source>
</evidence>
<comment type="subcellular location">
    <subcellularLocation>
        <location evidence="1">Mitochondrion matrix</location>
        <location evidence="1">Mitochondrion nucleoid</location>
    </subcellularLocation>
</comment>
<dbReference type="GO" id="GO:0045025">
    <property type="term" value="C:mitochondrial degradosome"/>
    <property type="evidence" value="ECO:0000318"/>
    <property type="project" value="GO_Central"/>
</dbReference>
<dbReference type="Pfam" id="PF00271">
    <property type="entry name" value="Helicase_C"/>
    <property type="match status" value="1"/>
</dbReference>
<dbReference type="InterPro" id="IPR041082">
    <property type="entry name" value="Suv3_C_1"/>
</dbReference>
<evidence type="ECO:0000256" key="5">
    <source>
        <dbReference type="ARBA" id="ARBA00022806"/>
    </source>
</evidence>
<evidence type="ECO:0000259" key="10">
    <source>
        <dbReference type="Pfam" id="PF18147"/>
    </source>
</evidence>
<dbReference type="PANTHER" id="PTHR12131">
    <property type="entry name" value="ATP-DEPENDENT RNA AND DNA HELICASE"/>
    <property type="match status" value="1"/>
</dbReference>
<keyword evidence="4" id="KW-0378">Hydrolase</keyword>
<dbReference type="GO" id="GO:0005524">
    <property type="term" value="F:ATP binding"/>
    <property type="evidence" value="ECO:0007669"/>
    <property type="project" value="UniProtKB-KW"/>
</dbReference>
<dbReference type="GO" id="GO:0004386">
    <property type="term" value="F:helicase activity"/>
    <property type="evidence" value="ECO:0007669"/>
    <property type="project" value="UniProtKB-KW"/>
</dbReference>
<dbReference type="GO" id="GO:0042645">
    <property type="term" value="C:mitochondrial nucleoid"/>
    <property type="evidence" value="ECO:0007669"/>
    <property type="project" value="UniProtKB-SubCell"/>
</dbReference>
<name>D8SK30_SELML</name>
<protein>
    <submittedName>
        <fullName evidence="11">Uncharacterized protein</fullName>
    </submittedName>
</protein>
<evidence type="ECO:0000259" key="9">
    <source>
        <dbReference type="Pfam" id="PF12513"/>
    </source>
</evidence>
<evidence type="ECO:0000256" key="7">
    <source>
        <dbReference type="ARBA" id="ARBA00023271"/>
    </source>
</evidence>
<keyword evidence="7" id="KW-0496">Mitochondrion</keyword>
<dbReference type="AlphaFoldDB" id="D8SK30"/>
<dbReference type="HOGENOM" id="CLU_458856_0_0_1"/>
<dbReference type="SUPFAM" id="SSF52540">
    <property type="entry name" value="P-loop containing nucleoside triphosphate hydrolases"/>
    <property type="match status" value="1"/>
</dbReference>
<gene>
    <name evidence="11" type="ORF">SELMODRAFT_422950</name>
</gene>
<sequence length="595" mass="67852">MAPHSARAIAMVYVKDKYLAVRKCTPLSKSWKSLLTSWFRTSLPSKHGWRRSSLRSTSPQVNIVALGRGLEDGGPIKSPSRALRPPFSVERLHGDEFSGLGNTLHKLLDYYDRNISRNRHPSRQCCTKKPRNLTFLDLCPFKPLKRELIQNLSNSKHFGFKRKALCCEELVALIVTNLGRRDLARYCSVSKLWNQCCRWQLAHGRGLGLLIAPASYCEGLVLIESGGVWDKMHLSRESARKFEFGTEKKVVERRGKTLMYGLKVFDQEEELREGRGFDTPRLYELLVDEGKVVELPTRLDAANILSPELAEVVSDDYDLFWITGDRDVFEYSVVDSFFNKLRDIEKLHPAINCSVVYGSLPPETRTKQAERFNKADEDFSILVASDAIGMGLNLNIQHHLHEAGQVRWHRSLLPQCHASEANCRPNWKIQVQISCCRSFPTFDQIGLYCSFYPNFPFSAILEKFIATVTVLCLQSRMLDDIPLPMDSRFLFCTCPVDKDNGIIMGALLEFARNYAVNRNVPLKRLLTPATMRVPSTQKDLAELDSLHKVLDMYIWLSYRVEDAFVDRDRTETPVQRSALIEQALSCRAGRLPSVN</sequence>
<keyword evidence="3" id="KW-0547">Nucleotide-binding</keyword>
<evidence type="ECO:0000259" key="8">
    <source>
        <dbReference type="Pfam" id="PF00271"/>
    </source>
</evidence>
<dbReference type="InParanoid" id="D8SK30"/>
<dbReference type="InterPro" id="IPR001650">
    <property type="entry name" value="Helicase_C-like"/>
</dbReference>
<dbReference type="GO" id="GO:0000965">
    <property type="term" value="P:mitochondrial RNA 3'-end processing"/>
    <property type="evidence" value="ECO:0000318"/>
    <property type="project" value="GO_Central"/>
</dbReference>
<feature type="domain" description="Suv3 C-terminal" evidence="10">
    <location>
        <begin position="476"/>
        <end position="515"/>
    </location>
</feature>
<dbReference type="InterPro" id="IPR050699">
    <property type="entry name" value="RNA-DNA_Helicase"/>
</dbReference>
<feature type="domain" description="Helicase C-terminal" evidence="8">
    <location>
        <begin position="344"/>
        <end position="398"/>
    </location>
</feature>
<dbReference type="Gene3D" id="3.40.50.300">
    <property type="entry name" value="P-loop containing nucleotide triphosphate hydrolases"/>
    <property type="match status" value="1"/>
</dbReference>
<dbReference type="EMBL" id="GL377624">
    <property type="protein sequence ID" value="EFJ15262.1"/>
    <property type="molecule type" value="Genomic_DNA"/>
</dbReference>
<organism evidence="12">
    <name type="scientific">Selaginella moellendorffii</name>
    <name type="common">Spikemoss</name>
    <dbReference type="NCBI Taxonomy" id="88036"/>
    <lineage>
        <taxon>Eukaryota</taxon>
        <taxon>Viridiplantae</taxon>
        <taxon>Streptophyta</taxon>
        <taxon>Embryophyta</taxon>
        <taxon>Tracheophyta</taxon>
        <taxon>Lycopodiopsida</taxon>
        <taxon>Selaginellales</taxon>
        <taxon>Selaginellaceae</taxon>
        <taxon>Selaginella</taxon>
    </lineage>
</organism>
<evidence type="ECO:0000256" key="1">
    <source>
        <dbReference type="ARBA" id="ARBA00004436"/>
    </source>
</evidence>
<dbReference type="InterPro" id="IPR022192">
    <property type="entry name" value="SUV3_C"/>
</dbReference>
<proteinExistence type="predicted"/>
<dbReference type="KEGG" id="smo:SELMODRAFT_422950"/>
<dbReference type="PANTHER" id="PTHR12131:SF1">
    <property type="entry name" value="ATP-DEPENDENT RNA HELICASE SUPV3L1, MITOCHONDRIAL-RELATED"/>
    <property type="match status" value="1"/>
</dbReference>
<dbReference type="STRING" id="88036.D8SK30"/>
<evidence type="ECO:0000313" key="11">
    <source>
        <dbReference type="EMBL" id="EFJ15262.1"/>
    </source>
</evidence>
<evidence type="ECO:0000313" key="12">
    <source>
        <dbReference type="Proteomes" id="UP000001514"/>
    </source>
</evidence>
<reference evidence="11 12" key="1">
    <citation type="journal article" date="2011" name="Science">
        <title>The Selaginella genome identifies genetic changes associated with the evolution of vascular plants.</title>
        <authorList>
            <person name="Banks J.A."/>
            <person name="Nishiyama T."/>
            <person name="Hasebe M."/>
            <person name="Bowman J.L."/>
            <person name="Gribskov M."/>
            <person name="dePamphilis C."/>
            <person name="Albert V.A."/>
            <person name="Aono N."/>
            <person name="Aoyama T."/>
            <person name="Ambrose B.A."/>
            <person name="Ashton N.W."/>
            <person name="Axtell M.J."/>
            <person name="Barker E."/>
            <person name="Barker M.S."/>
            <person name="Bennetzen J.L."/>
            <person name="Bonawitz N.D."/>
            <person name="Chapple C."/>
            <person name="Cheng C."/>
            <person name="Correa L.G."/>
            <person name="Dacre M."/>
            <person name="DeBarry J."/>
            <person name="Dreyer I."/>
            <person name="Elias M."/>
            <person name="Engstrom E.M."/>
            <person name="Estelle M."/>
            <person name="Feng L."/>
            <person name="Finet C."/>
            <person name="Floyd S.K."/>
            <person name="Frommer W.B."/>
            <person name="Fujita T."/>
            <person name="Gramzow L."/>
            <person name="Gutensohn M."/>
            <person name="Harholt J."/>
            <person name="Hattori M."/>
            <person name="Heyl A."/>
            <person name="Hirai T."/>
            <person name="Hiwatashi Y."/>
            <person name="Ishikawa M."/>
            <person name="Iwata M."/>
            <person name="Karol K.G."/>
            <person name="Koehler B."/>
            <person name="Kolukisaoglu U."/>
            <person name="Kubo M."/>
            <person name="Kurata T."/>
            <person name="Lalonde S."/>
            <person name="Li K."/>
            <person name="Li Y."/>
            <person name="Litt A."/>
            <person name="Lyons E."/>
            <person name="Manning G."/>
            <person name="Maruyama T."/>
            <person name="Michael T.P."/>
            <person name="Mikami K."/>
            <person name="Miyazaki S."/>
            <person name="Morinaga S."/>
            <person name="Murata T."/>
            <person name="Mueller-Roeber B."/>
            <person name="Nelson D.R."/>
            <person name="Obara M."/>
            <person name="Oguri Y."/>
            <person name="Olmstead R.G."/>
            <person name="Onodera N."/>
            <person name="Petersen B.L."/>
            <person name="Pils B."/>
            <person name="Prigge M."/>
            <person name="Rensing S.A."/>
            <person name="Riano-Pachon D.M."/>
            <person name="Roberts A.W."/>
            <person name="Sato Y."/>
            <person name="Scheller H.V."/>
            <person name="Schulz B."/>
            <person name="Schulz C."/>
            <person name="Shakirov E.V."/>
            <person name="Shibagaki N."/>
            <person name="Shinohara N."/>
            <person name="Shippen D.E."/>
            <person name="Soerensen I."/>
            <person name="Sotooka R."/>
            <person name="Sugimoto N."/>
            <person name="Sugita M."/>
            <person name="Sumikawa N."/>
            <person name="Tanurdzic M."/>
            <person name="Theissen G."/>
            <person name="Ulvskov P."/>
            <person name="Wakazuki S."/>
            <person name="Weng J.K."/>
            <person name="Willats W.W."/>
            <person name="Wipf D."/>
            <person name="Wolf P.G."/>
            <person name="Yang L."/>
            <person name="Zimmer A.D."/>
            <person name="Zhu Q."/>
            <person name="Mitros T."/>
            <person name="Hellsten U."/>
            <person name="Loque D."/>
            <person name="Otillar R."/>
            <person name="Salamov A."/>
            <person name="Schmutz J."/>
            <person name="Shapiro H."/>
            <person name="Lindquist E."/>
            <person name="Lucas S."/>
            <person name="Rokhsar D."/>
            <person name="Grigoriev I.V."/>
        </authorList>
    </citation>
    <scope>NUCLEOTIDE SEQUENCE [LARGE SCALE GENOMIC DNA]</scope>
</reference>
<accession>D8SK30</accession>
<dbReference type="eggNOG" id="KOG0953">
    <property type="taxonomic scope" value="Eukaryota"/>
</dbReference>
<keyword evidence="12" id="KW-1185">Reference proteome</keyword>
<evidence type="ECO:0000256" key="3">
    <source>
        <dbReference type="ARBA" id="ARBA00022741"/>
    </source>
</evidence>
<keyword evidence="5" id="KW-0347">Helicase</keyword>